<dbReference type="SMART" id="SM00382">
    <property type="entry name" value="AAA"/>
    <property type="match status" value="1"/>
</dbReference>
<dbReference type="GO" id="GO:0030163">
    <property type="term" value="P:protein catabolic process"/>
    <property type="evidence" value="ECO:0007669"/>
    <property type="project" value="TreeGrafter"/>
</dbReference>
<dbReference type="PANTHER" id="PTHR23076:SF97">
    <property type="entry name" value="ATP-DEPENDENT ZINC METALLOPROTEASE YME1L1"/>
    <property type="match status" value="1"/>
</dbReference>
<dbReference type="GO" id="GO:0016887">
    <property type="term" value="F:ATP hydrolysis activity"/>
    <property type="evidence" value="ECO:0007669"/>
    <property type="project" value="InterPro"/>
</dbReference>
<dbReference type="PROSITE" id="PS00674">
    <property type="entry name" value="AAA"/>
    <property type="match status" value="1"/>
</dbReference>
<dbReference type="InterPro" id="IPR003960">
    <property type="entry name" value="ATPase_AAA_CS"/>
</dbReference>
<gene>
    <name evidence="3" type="ORF">HUN01_16465</name>
</gene>
<dbReference type="AlphaFoldDB" id="A0A7D7LBA6"/>
<evidence type="ECO:0000256" key="1">
    <source>
        <dbReference type="RuleBase" id="RU003651"/>
    </source>
</evidence>
<dbReference type="RefSeq" id="WP_181932155.1">
    <property type="nucleotide sequence ID" value="NZ_CP054698.1"/>
</dbReference>
<dbReference type="GO" id="GO:0005886">
    <property type="term" value="C:plasma membrane"/>
    <property type="evidence" value="ECO:0007669"/>
    <property type="project" value="TreeGrafter"/>
</dbReference>
<evidence type="ECO:0000259" key="2">
    <source>
        <dbReference type="SMART" id="SM00382"/>
    </source>
</evidence>
<accession>A0A7D7LBA6</accession>
<protein>
    <submittedName>
        <fullName evidence="3">ATP-binding protein</fullName>
    </submittedName>
</protein>
<dbReference type="PANTHER" id="PTHR23076">
    <property type="entry name" value="METALLOPROTEASE M41 FTSH"/>
    <property type="match status" value="1"/>
</dbReference>
<dbReference type="GO" id="GO:0006508">
    <property type="term" value="P:proteolysis"/>
    <property type="evidence" value="ECO:0007669"/>
    <property type="project" value="TreeGrafter"/>
</dbReference>
<dbReference type="GO" id="GO:0005524">
    <property type="term" value="F:ATP binding"/>
    <property type="evidence" value="ECO:0007669"/>
    <property type="project" value="UniProtKB-KW"/>
</dbReference>
<proteinExistence type="inferred from homology"/>
<evidence type="ECO:0000313" key="4">
    <source>
        <dbReference type="Proteomes" id="UP000514713"/>
    </source>
</evidence>
<dbReference type="KEGG" id="ned:HUN01_16465"/>
<keyword evidence="4" id="KW-1185">Reference proteome</keyword>
<organism evidence="3 4">
    <name type="scientific">Nostoc edaphicum CCNP1411</name>
    <dbReference type="NCBI Taxonomy" id="1472755"/>
    <lineage>
        <taxon>Bacteria</taxon>
        <taxon>Bacillati</taxon>
        <taxon>Cyanobacteriota</taxon>
        <taxon>Cyanophyceae</taxon>
        <taxon>Nostocales</taxon>
        <taxon>Nostocaceae</taxon>
        <taxon>Nostoc</taxon>
    </lineage>
</organism>
<dbReference type="Proteomes" id="UP000514713">
    <property type="component" value="Chromosome"/>
</dbReference>
<reference evidence="4" key="1">
    <citation type="submission" date="2020-06" db="EMBL/GenBank/DDBJ databases">
        <title>Nostoc edaphicum CCNP1411 genome.</title>
        <authorList>
            <person name="Fidor A."/>
            <person name="Grabski M."/>
            <person name="Gawor J."/>
            <person name="Gromadka R."/>
            <person name="Wegrzyn G."/>
            <person name="Mazur-Marzec H."/>
        </authorList>
    </citation>
    <scope>NUCLEOTIDE SEQUENCE [LARGE SCALE GENOMIC DNA]</scope>
    <source>
        <strain evidence="4">CCNP1411</strain>
    </source>
</reference>
<sequence>MSYTDYLRTIKSKLQRTGKTQKSLRVKTIIEQFGYQRRSQSFIDDFNTALDELGLCANPRLDLHIPLDTKIAISIKGVEPINEVAESQSISAKLKEAISVKHDFFYYLFDFGSEQEYERFQACLDSHQPVGIFLIPQVEDFFSDIVVKIFNYELIRKYQYGGYNSIPKAVARKIPSSIASEDKDCEDEQENPISDASIFQFYRSTMTSIILGNTGLELLDSEKFDQQFEQISLYANKYNSEQFFILFHCPSVLEIQAHQQEDALGYLVDRVASKIPFTFTLRCKYPNEVSIEHKEEVYAHFRLLLELPYYEIEEDDASLQDYFLELQKAQIQAESQLLLKMKAEHFYTLKWQQESKEYIYLKYFAIKTLESIGYGLSNIGCEVEFTSRDEETIDENTSDDDEEYQSEIIEVYVKNQVLIEIETLKYQEFQDNNLFLDSIKRVLRKSKVWPNKLESIWLVIPGFEIARNYYQLKKAKEILEYKFSGYYGDRFQVVIMAPDYEKHQLVPVSFDSINYPSFEYVAQKPSLVQAYPTTNRVKEFKLDFSQVQGLKEEKEKLTRLLKLQSKGYKSSIGGILFYGLPGCGKTLLANAFANESGRYFFKFSPADIISVWIGQSQKNIRDIFAQAKKKSPSLLFIDELDSIGFNRNNDNAHTDQKATINQLLIELNNLQNSDVIVIAATNYLSGIDSALKRSGRLDWKIPVFPPDQVERMDLFKHYLSKIDMNQLVNFEILADKSGRFTSSDIELVCREVRNAILLEEISSALTTSDVITYINNLQDGGLSLNEGQVKDFLEECRRMSVKNPKLETLKLEWGLY</sequence>
<feature type="domain" description="AAA+ ATPase" evidence="2">
    <location>
        <begin position="571"/>
        <end position="707"/>
    </location>
</feature>
<keyword evidence="1 3" id="KW-0067">ATP-binding</keyword>
<keyword evidence="1" id="KW-0547">Nucleotide-binding</keyword>
<dbReference type="GO" id="GO:0004176">
    <property type="term" value="F:ATP-dependent peptidase activity"/>
    <property type="evidence" value="ECO:0007669"/>
    <property type="project" value="TreeGrafter"/>
</dbReference>
<dbReference type="Gene3D" id="1.10.8.60">
    <property type="match status" value="1"/>
</dbReference>
<evidence type="ECO:0000313" key="3">
    <source>
        <dbReference type="EMBL" id="QMS89096.1"/>
    </source>
</evidence>
<dbReference type="InterPro" id="IPR027417">
    <property type="entry name" value="P-loop_NTPase"/>
</dbReference>
<dbReference type="CDD" id="cd19481">
    <property type="entry name" value="RecA-like_protease"/>
    <property type="match status" value="1"/>
</dbReference>
<comment type="similarity">
    <text evidence="1">Belongs to the AAA ATPase family.</text>
</comment>
<dbReference type="InterPro" id="IPR003593">
    <property type="entry name" value="AAA+_ATPase"/>
</dbReference>
<dbReference type="Gene3D" id="3.40.50.300">
    <property type="entry name" value="P-loop containing nucleotide triphosphate hydrolases"/>
    <property type="match status" value="1"/>
</dbReference>
<dbReference type="SUPFAM" id="SSF52540">
    <property type="entry name" value="P-loop containing nucleoside triphosphate hydrolases"/>
    <property type="match status" value="1"/>
</dbReference>
<dbReference type="EMBL" id="CP054698">
    <property type="protein sequence ID" value="QMS89096.1"/>
    <property type="molecule type" value="Genomic_DNA"/>
</dbReference>
<dbReference type="Pfam" id="PF00004">
    <property type="entry name" value="AAA"/>
    <property type="match status" value="1"/>
</dbReference>
<dbReference type="InterPro" id="IPR003959">
    <property type="entry name" value="ATPase_AAA_core"/>
</dbReference>
<name>A0A7D7LBA6_9NOSO</name>